<name>A0A4Z1SY03_GIAMU</name>
<gene>
    <name evidence="2" type="ORF">GMRT_12260</name>
</gene>
<feature type="compositionally biased region" description="Polar residues" evidence="1">
    <location>
        <begin position="175"/>
        <end position="187"/>
    </location>
</feature>
<feature type="region of interest" description="Disordered" evidence="1">
    <location>
        <begin position="151"/>
        <end position="251"/>
    </location>
</feature>
<accession>A0A4Z1SY03</accession>
<dbReference type="OrthoDB" id="10250394at2759"/>
<dbReference type="AlphaFoldDB" id="A0A4Z1SY03"/>
<evidence type="ECO:0000256" key="1">
    <source>
        <dbReference type="SAM" id="MobiDB-lite"/>
    </source>
</evidence>
<reference evidence="2 3" key="1">
    <citation type="submission" date="2019-05" db="EMBL/GenBank/DDBJ databases">
        <title>The compact genome of Giardia muris reveals important steps in the evolution of intestinal protozoan parasites.</title>
        <authorList>
            <person name="Xu F."/>
            <person name="Jimenez-Gonzalez A."/>
            <person name="Einarsson E."/>
            <person name="Astvaldsson A."/>
            <person name="Peirasmaki D."/>
            <person name="Eckmann L."/>
            <person name="Andersson J.O."/>
            <person name="Svard S.G."/>
            <person name="Jerlstrom-Hultqvist J."/>
        </authorList>
    </citation>
    <scope>NUCLEOTIDE SEQUENCE [LARGE SCALE GENOMIC DNA]</scope>
    <source>
        <strain evidence="2 3">Roberts-Thomson</strain>
    </source>
</reference>
<dbReference type="VEuPathDB" id="GiardiaDB:GMRT_12260"/>
<evidence type="ECO:0000313" key="3">
    <source>
        <dbReference type="Proteomes" id="UP000315496"/>
    </source>
</evidence>
<protein>
    <submittedName>
        <fullName evidence="2">Uncharacterized protein</fullName>
    </submittedName>
</protein>
<sequence length="379" mass="41783">METTRPAALNAKAHGCGYQGGPCVCAQCITLPQISHKCIPFQQHLYTHRIRTNVHRTPTNYRHMMLTSAPLALEGGTLGEPSQALADSQVTNAHIQEYIPMESDIASSQYEPVRSEEGTARQGQTELSFAPKTELASTINGVALTPPGTLDKNGGTILNPKDFEYVPPKSRSIRRSGTQTRTASAQYSHMEPPIHFDTPGSVECDGPGSDGRLEASQTGGSYQGHLQRSIPLSDTRPAPLPRDGTTSGPWKFQPNVSLLKYPTYKNHMEENFKPGYSEWRHANMGMPRREVYTAPVPQRRVPTEAERLEQRAREAKDMRVMRNMFASGMHTFKASTLPLNRTLVDYNDVSGQRAQAEYLPTISTACRMPSCAGRGCPGQ</sequence>
<evidence type="ECO:0000313" key="2">
    <source>
        <dbReference type="EMBL" id="TNJ30584.1"/>
    </source>
</evidence>
<feature type="compositionally biased region" description="Polar residues" evidence="1">
    <location>
        <begin position="215"/>
        <end position="232"/>
    </location>
</feature>
<keyword evidence="3" id="KW-1185">Reference proteome</keyword>
<organism evidence="2 3">
    <name type="scientific">Giardia muris</name>
    <dbReference type="NCBI Taxonomy" id="5742"/>
    <lineage>
        <taxon>Eukaryota</taxon>
        <taxon>Metamonada</taxon>
        <taxon>Diplomonadida</taxon>
        <taxon>Hexamitidae</taxon>
        <taxon>Giardiinae</taxon>
        <taxon>Giardia</taxon>
    </lineage>
</organism>
<dbReference type="Proteomes" id="UP000315496">
    <property type="component" value="Chromosome 1"/>
</dbReference>
<dbReference type="EMBL" id="VDLU01000001">
    <property type="protein sequence ID" value="TNJ30584.1"/>
    <property type="molecule type" value="Genomic_DNA"/>
</dbReference>
<proteinExistence type="predicted"/>
<comment type="caution">
    <text evidence="2">The sequence shown here is derived from an EMBL/GenBank/DDBJ whole genome shotgun (WGS) entry which is preliminary data.</text>
</comment>